<gene>
    <name evidence="7" type="ORF">IBLFYP30_01143</name>
</gene>
<evidence type="ECO:0000256" key="1">
    <source>
        <dbReference type="ARBA" id="ARBA00011028"/>
    </source>
</evidence>
<organism evidence="7">
    <name type="scientific">Intestinibacter bartlettii</name>
    <dbReference type="NCBI Taxonomy" id="261299"/>
    <lineage>
        <taxon>Bacteria</taxon>
        <taxon>Bacillati</taxon>
        <taxon>Bacillota</taxon>
        <taxon>Clostridia</taxon>
        <taxon>Peptostreptococcales</taxon>
        <taxon>Peptostreptococcaceae</taxon>
        <taxon>Intestinibacter</taxon>
    </lineage>
</organism>
<dbReference type="EMBL" id="CACRUE010000014">
    <property type="protein sequence ID" value="VYT85317.1"/>
    <property type="molecule type" value="Genomic_DNA"/>
</dbReference>
<dbReference type="Pfam" id="PF01297">
    <property type="entry name" value="ZnuA"/>
    <property type="match status" value="1"/>
</dbReference>
<dbReference type="PRINTS" id="PR00691">
    <property type="entry name" value="ADHESINB"/>
</dbReference>
<accession>A0A6N3A4P9</accession>
<dbReference type="InterPro" id="IPR050492">
    <property type="entry name" value="Bact_metal-bind_prot9"/>
</dbReference>
<sequence>MTKKKVGIIALIIIIISAVVMVFAYGIKNKQVVVSEDDKMKIVVTSFPQYDFARAVAGDKANIQMLIKPGVETHSYEPTPDDIQKIQNADLFIYTGGENDEWVEGILDSIDTSSLKTLKLEDCVDLIEEDETVGLEGVETHSHSHNHDHDDEHDHDHDNEEGHDHDHDEDEHDGHNHSSTDIEYDEHVWTSPLNAIKIVKKINAELDKIDSKNADTFDNNAEKYISEIKDIDSQIRDIVKHAKRKTLVFGDRFPFKYFVEEYGLDYKAAFPGCSDEMEPSAETVSYLVNFIRKENIPVVLYVELSNQKVADTLANETGTKTMCLNSAHNLSQQDFDKGVTYVSIMKENIKTLKAALQ</sequence>
<keyword evidence="6" id="KW-0812">Transmembrane</keyword>
<evidence type="ECO:0000256" key="6">
    <source>
        <dbReference type="SAM" id="Phobius"/>
    </source>
</evidence>
<keyword evidence="3" id="KW-0732">Signal</keyword>
<comment type="similarity">
    <text evidence="1 4">Belongs to the bacterial solute-binding protein 9 family.</text>
</comment>
<evidence type="ECO:0000256" key="5">
    <source>
        <dbReference type="SAM" id="MobiDB-lite"/>
    </source>
</evidence>
<dbReference type="PANTHER" id="PTHR42953">
    <property type="entry name" value="HIGH-AFFINITY ZINC UPTAKE SYSTEM PROTEIN ZNUA-RELATED"/>
    <property type="match status" value="1"/>
</dbReference>
<dbReference type="RefSeq" id="WP_024037784.1">
    <property type="nucleotide sequence ID" value="NZ_BAABYO010000001.1"/>
</dbReference>
<dbReference type="SUPFAM" id="SSF53807">
    <property type="entry name" value="Helical backbone' metal receptor"/>
    <property type="match status" value="1"/>
</dbReference>
<dbReference type="GO" id="GO:0007155">
    <property type="term" value="P:cell adhesion"/>
    <property type="evidence" value="ECO:0007669"/>
    <property type="project" value="InterPro"/>
</dbReference>
<protein>
    <submittedName>
        <fullName evidence="7">Putative periplasmic iron-binding protein</fullName>
    </submittedName>
</protein>
<evidence type="ECO:0000256" key="4">
    <source>
        <dbReference type="RuleBase" id="RU003512"/>
    </source>
</evidence>
<evidence type="ECO:0000256" key="2">
    <source>
        <dbReference type="ARBA" id="ARBA00022448"/>
    </source>
</evidence>
<evidence type="ECO:0000313" key="7">
    <source>
        <dbReference type="EMBL" id="VYT85317.1"/>
    </source>
</evidence>
<dbReference type="Gene3D" id="3.40.50.1980">
    <property type="entry name" value="Nitrogenase molybdenum iron protein domain"/>
    <property type="match status" value="3"/>
</dbReference>
<evidence type="ECO:0000256" key="3">
    <source>
        <dbReference type="ARBA" id="ARBA00022729"/>
    </source>
</evidence>
<keyword evidence="6" id="KW-1133">Transmembrane helix</keyword>
<dbReference type="PANTHER" id="PTHR42953:SF3">
    <property type="entry name" value="HIGH-AFFINITY ZINC UPTAKE SYSTEM PROTEIN ZNUA"/>
    <property type="match status" value="1"/>
</dbReference>
<reference evidence="7" key="1">
    <citation type="submission" date="2019-11" db="EMBL/GenBank/DDBJ databases">
        <authorList>
            <person name="Feng L."/>
        </authorList>
    </citation>
    <scope>NUCLEOTIDE SEQUENCE</scope>
    <source>
        <strain evidence="7">IbartlettiiLFYP30</strain>
    </source>
</reference>
<feature type="transmembrane region" description="Helical" evidence="6">
    <location>
        <begin position="7"/>
        <end position="27"/>
    </location>
</feature>
<dbReference type="PRINTS" id="PR00690">
    <property type="entry name" value="ADHESNFAMILY"/>
</dbReference>
<name>A0A6N3A4P9_9FIRM</name>
<feature type="region of interest" description="Disordered" evidence="5">
    <location>
        <begin position="138"/>
        <end position="180"/>
    </location>
</feature>
<proteinExistence type="inferred from homology"/>
<dbReference type="GO" id="GO:0030001">
    <property type="term" value="P:metal ion transport"/>
    <property type="evidence" value="ECO:0007669"/>
    <property type="project" value="InterPro"/>
</dbReference>
<dbReference type="InterPro" id="IPR006128">
    <property type="entry name" value="Lipoprotein_PsaA-like"/>
</dbReference>
<dbReference type="AlphaFoldDB" id="A0A6N3A4P9"/>
<keyword evidence="6" id="KW-0472">Membrane</keyword>
<keyword evidence="2 4" id="KW-0813">Transport</keyword>
<dbReference type="GO" id="GO:0046872">
    <property type="term" value="F:metal ion binding"/>
    <property type="evidence" value="ECO:0007669"/>
    <property type="project" value="InterPro"/>
</dbReference>
<dbReference type="InterPro" id="IPR006127">
    <property type="entry name" value="ZnuA-like"/>
</dbReference>
<dbReference type="InterPro" id="IPR006129">
    <property type="entry name" value="AdhesinB"/>
</dbReference>